<name>A0AA86TGM8_9FABA</name>
<keyword evidence="3" id="KW-1185">Reference proteome</keyword>
<protein>
    <submittedName>
        <fullName evidence="2">Uncharacterized protein</fullName>
    </submittedName>
</protein>
<sequence length="166" mass="17759">MFGRIRASNSSLENLEGSPSKILKDDSFSIYEATLMKLKIGARVDTSEVTDDSSPCAEEVNQPDVNPESTSCSETTMMDTDSDNSSFRVSDHVSSGKSDQRRQVNLSILNFFQVVDTGRAGASSSAKTTTSTGNGSTASISSTSIECDSRSELDGVQILQDCEMSD</sequence>
<evidence type="ECO:0000313" key="3">
    <source>
        <dbReference type="Proteomes" id="UP001189624"/>
    </source>
</evidence>
<feature type="compositionally biased region" description="Polar residues" evidence="1">
    <location>
        <begin position="63"/>
        <end position="100"/>
    </location>
</feature>
<dbReference type="PANTHER" id="PTHR48238:SF1">
    <property type="entry name" value="(RAPE) HYPOTHETICAL PROTEIN"/>
    <property type="match status" value="1"/>
</dbReference>
<accession>A0AA86TGM8</accession>
<dbReference type="AlphaFoldDB" id="A0AA86TGM8"/>
<dbReference type="EMBL" id="OY731406">
    <property type="protein sequence ID" value="CAJ1973664.1"/>
    <property type="molecule type" value="Genomic_DNA"/>
</dbReference>
<evidence type="ECO:0000313" key="2">
    <source>
        <dbReference type="EMBL" id="CAJ1973664.1"/>
    </source>
</evidence>
<proteinExistence type="predicted"/>
<gene>
    <name evidence="2" type="ORF">AYBTSS11_LOCUS25728</name>
</gene>
<organism evidence="2 3">
    <name type="scientific">Sphenostylis stenocarpa</name>
    <dbReference type="NCBI Taxonomy" id="92480"/>
    <lineage>
        <taxon>Eukaryota</taxon>
        <taxon>Viridiplantae</taxon>
        <taxon>Streptophyta</taxon>
        <taxon>Embryophyta</taxon>
        <taxon>Tracheophyta</taxon>
        <taxon>Spermatophyta</taxon>
        <taxon>Magnoliopsida</taxon>
        <taxon>eudicotyledons</taxon>
        <taxon>Gunneridae</taxon>
        <taxon>Pentapetalae</taxon>
        <taxon>rosids</taxon>
        <taxon>fabids</taxon>
        <taxon>Fabales</taxon>
        <taxon>Fabaceae</taxon>
        <taxon>Papilionoideae</taxon>
        <taxon>50 kb inversion clade</taxon>
        <taxon>NPAAA clade</taxon>
        <taxon>indigoferoid/millettioid clade</taxon>
        <taxon>Phaseoleae</taxon>
        <taxon>Sphenostylis</taxon>
    </lineage>
</organism>
<feature type="compositionally biased region" description="Low complexity" evidence="1">
    <location>
        <begin position="122"/>
        <end position="144"/>
    </location>
</feature>
<feature type="region of interest" description="Disordered" evidence="1">
    <location>
        <begin position="122"/>
        <end position="146"/>
    </location>
</feature>
<evidence type="ECO:0000256" key="1">
    <source>
        <dbReference type="SAM" id="MobiDB-lite"/>
    </source>
</evidence>
<dbReference type="Proteomes" id="UP001189624">
    <property type="component" value="Chromosome 9"/>
</dbReference>
<dbReference type="Gramene" id="rna-AYBTSS11_LOCUS25728">
    <property type="protein sequence ID" value="CAJ1973664.1"/>
    <property type="gene ID" value="gene-AYBTSS11_LOCUS25728"/>
</dbReference>
<feature type="region of interest" description="Disordered" evidence="1">
    <location>
        <begin position="46"/>
        <end position="100"/>
    </location>
</feature>
<reference evidence="2" key="1">
    <citation type="submission" date="2023-10" db="EMBL/GenBank/DDBJ databases">
        <authorList>
            <person name="Domelevo Entfellner J.-B."/>
        </authorList>
    </citation>
    <scope>NUCLEOTIDE SEQUENCE</scope>
</reference>
<dbReference type="PANTHER" id="PTHR48238">
    <property type="entry name" value="BNACNNG09570D PROTEIN"/>
    <property type="match status" value="1"/>
</dbReference>